<accession>A0AA37H1A0</accession>
<dbReference type="Proteomes" id="UP001055172">
    <property type="component" value="Unassembled WGS sequence"/>
</dbReference>
<proteinExistence type="predicted"/>
<gene>
    <name evidence="1" type="ORF">ColLi_14009</name>
</gene>
<reference evidence="1 2" key="1">
    <citation type="submission" date="2021-07" db="EMBL/GenBank/DDBJ databases">
        <title>Genome data of Colletotrichum spaethianum.</title>
        <authorList>
            <person name="Utami Y.D."/>
            <person name="Hiruma K."/>
        </authorList>
    </citation>
    <scope>NUCLEOTIDE SEQUENCE [LARGE SCALE GENOMIC DNA]</scope>
    <source>
        <strain evidence="1 2">MAFF 242679</strain>
    </source>
</reference>
<sequence>MTRCKHTGWLRVSTKDQAYVIESSDRAQRLLDSLPRPDSQYPSTLVLVGNATKRVAMQRLGVDITPPNTTRGHGEIHLSLAPVGASGGRPTLIADADIPHHKRLGRPRKSTLCHELVTRSISTAHSATIPSTAVASGDHVYNRMLFPFADVVCLFADDVGGVEVVAQRLASWLTLETPSTSSVRPWLVVVTNGGEESSARNQLLQAVRKRTNVHASERFHGVRVISLADTSPKSLRRVSIPCVGTY</sequence>
<evidence type="ECO:0000313" key="1">
    <source>
        <dbReference type="EMBL" id="GJC91171.1"/>
    </source>
</evidence>
<organism evidence="1 2">
    <name type="scientific">Colletotrichum liriopes</name>
    <dbReference type="NCBI Taxonomy" id="708192"/>
    <lineage>
        <taxon>Eukaryota</taxon>
        <taxon>Fungi</taxon>
        <taxon>Dikarya</taxon>
        <taxon>Ascomycota</taxon>
        <taxon>Pezizomycotina</taxon>
        <taxon>Sordariomycetes</taxon>
        <taxon>Hypocreomycetidae</taxon>
        <taxon>Glomerellales</taxon>
        <taxon>Glomerellaceae</taxon>
        <taxon>Colletotrichum</taxon>
        <taxon>Colletotrichum spaethianum species complex</taxon>
    </lineage>
</organism>
<evidence type="ECO:0000313" key="2">
    <source>
        <dbReference type="Proteomes" id="UP001055172"/>
    </source>
</evidence>
<name>A0AA37H1A0_9PEZI</name>
<dbReference type="AlphaFoldDB" id="A0AA37H1A0"/>
<dbReference type="EMBL" id="BPPX01000079">
    <property type="protein sequence ID" value="GJC91171.1"/>
    <property type="molecule type" value="Genomic_DNA"/>
</dbReference>
<comment type="caution">
    <text evidence="1">The sequence shown here is derived from an EMBL/GenBank/DDBJ whole genome shotgun (WGS) entry which is preliminary data.</text>
</comment>
<protein>
    <submittedName>
        <fullName evidence="1">Uncharacterized protein</fullName>
    </submittedName>
</protein>
<keyword evidence="2" id="KW-1185">Reference proteome</keyword>